<proteinExistence type="predicted"/>
<dbReference type="RefSeq" id="XP_039142971.1">
    <property type="nucleotide sequence ID" value="XM_039287037.1"/>
</dbReference>
<protein>
    <submittedName>
        <fullName evidence="3 4">Uncharacterized protein LOC120280262</fullName>
    </submittedName>
</protein>
<dbReference type="PANTHER" id="PTHR44259">
    <property type="entry name" value="OS07G0183000 PROTEIN-RELATED"/>
    <property type="match status" value="1"/>
</dbReference>
<reference evidence="3 4" key="1">
    <citation type="submission" date="2025-04" db="UniProtKB">
        <authorList>
            <consortium name="RefSeq"/>
        </authorList>
    </citation>
    <scope>IDENTIFICATION</scope>
</reference>
<accession>A0AB40CSK6</accession>
<organism evidence="2 3">
    <name type="scientific">Dioscorea cayennensis subsp. rotundata</name>
    <name type="common">White Guinea yam</name>
    <name type="synonym">Dioscorea rotundata</name>
    <dbReference type="NCBI Taxonomy" id="55577"/>
    <lineage>
        <taxon>Eukaryota</taxon>
        <taxon>Viridiplantae</taxon>
        <taxon>Streptophyta</taxon>
        <taxon>Embryophyta</taxon>
        <taxon>Tracheophyta</taxon>
        <taxon>Spermatophyta</taxon>
        <taxon>Magnoliopsida</taxon>
        <taxon>Liliopsida</taxon>
        <taxon>Dioscoreales</taxon>
        <taxon>Dioscoreaceae</taxon>
        <taxon>Dioscorea</taxon>
    </lineage>
</organism>
<dbReference type="AlphaFoldDB" id="A0AB40CSK6"/>
<evidence type="ECO:0000313" key="2">
    <source>
        <dbReference type="Proteomes" id="UP001515500"/>
    </source>
</evidence>
<dbReference type="PANTHER" id="PTHR44259:SF114">
    <property type="entry name" value="OS06G0707300 PROTEIN"/>
    <property type="match status" value="1"/>
</dbReference>
<evidence type="ECO:0000259" key="1">
    <source>
        <dbReference type="Pfam" id="PF03478"/>
    </source>
</evidence>
<dbReference type="Pfam" id="PF03478">
    <property type="entry name" value="Beta-prop_KIB1-4"/>
    <property type="match status" value="1"/>
</dbReference>
<dbReference type="GeneID" id="120280262"/>
<gene>
    <name evidence="3 4" type="primary">LOC120280262</name>
</gene>
<sequence>MSKELDWTLIPSLFSDEMDKYLNAVDCVRARSVCMAWFDSIKERQNAPLLILLDIEDEDGTIKGLSLFDLVRKEIIPIGPIISYGLPRSYYLGSSHGCIFLGKYSLRKNGNKKLSIILIKPFSDEILLNLPSLRERRIGRVFLSQQPFRLPNDNLVVVYYPHHQGKTFYFICPMKEHQWHSFRLDDRPDDVVSIGGHFYANFGRVLSEIDLWNGKHLDVDILLPGLNQLQSSDPAFFLRSFEDHDGTLFLLITSSVRKSTFCFTSVSPTQMGDYDQHLFDPPFHWHKDRFLLIPDELTVKLRNARFFLHDYYPLHLLLRLSAFWPIGWRPGGVDYIQFDSFLIC</sequence>
<feature type="domain" description="KIB1-4 beta-propeller" evidence="1">
    <location>
        <begin position="86"/>
        <end position="200"/>
    </location>
</feature>
<evidence type="ECO:0000313" key="3">
    <source>
        <dbReference type="RefSeq" id="XP_039142971.1"/>
    </source>
</evidence>
<dbReference type="Proteomes" id="UP001515500">
    <property type="component" value="Chromosome 17"/>
</dbReference>
<dbReference type="RefSeq" id="XP_039142973.1">
    <property type="nucleotide sequence ID" value="XM_039287039.1"/>
</dbReference>
<dbReference type="InterPro" id="IPR005174">
    <property type="entry name" value="KIB1-4_b-propeller"/>
</dbReference>
<dbReference type="InterPro" id="IPR050942">
    <property type="entry name" value="F-box_BR-signaling"/>
</dbReference>
<name>A0AB40CSK6_DIOCR</name>
<keyword evidence="2" id="KW-1185">Reference proteome</keyword>
<evidence type="ECO:0000313" key="4">
    <source>
        <dbReference type="RefSeq" id="XP_039142973.1"/>
    </source>
</evidence>